<dbReference type="Proteomes" id="UP000215199">
    <property type="component" value="Unassembled WGS sequence"/>
</dbReference>
<keyword evidence="2" id="KW-1133">Transmembrane helix</keyword>
<evidence type="ECO:0000313" key="3">
    <source>
        <dbReference type="EMBL" id="OXM63992.1"/>
    </source>
</evidence>
<reference evidence="4" key="1">
    <citation type="submission" date="2017-07" db="EMBL/GenBank/DDBJ databases">
        <title>Comparative genome mining reveals phylogenetic distribution patterns of secondary metabolites in Amycolatopsis.</title>
        <authorList>
            <person name="Adamek M."/>
            <person name="Alanjary M."/>
            <person name="Sales-Ortells H."/>
            <person name="Goodfellow M."/>
            <person name="Bull A.T."/>
            <person name="Kalinowski J."/>
            <person name="Ziemert N."/>
        </authorList>
    </citation>
    <scope>NUCLEOTIDE SEQUENCE [LARGE SCALE GENOMIC DNA]</scope>
    <source>
        <strain evidence="4">H5</strain>
    </source>
</reference>
<accession>A0A229SYR2</accession>
<protein>
    <submittedName>
        <fullName evidence="3">Uncharacterized protein</fullName>
    </submittedName>
</protein>
<feature type="transmembrane region" description="Helical" evidence="2">
    <location>
        <begin position="73"/>
        <end position="93"/>
    </location>
</feature>
<keyword evidence="4" id="KW-1185">Reference proteome</keyword>
<dbReference type="EMBL" id="NMUL01000030">
    <property type="protein sequence ID" value="OXM63992.1"/>
    <property type="molecule type" value="Genomic_DNA"/>
</dbReference>
<sequence>MVDATAEIDEARPAISGELENLECARRQAEQAVADLKFFAAGGECATSRRELDALRESHDSDGAETRLLRPRWLPYLLWITLVANGLYDTMFFSTTWRQLADVSNEAWTVPWAISFLPGFTITAALLISGHQLAVMVARKRAIEERSKFRIRWRRKGLLSWRQVTETRDQKATPWPIWGIAISFTLLVLSTVGAWALIRAVQAETAGSVSINPVYFVLILLMFSITAIVAEIAHHNPAADNEKRVHGLMTKTEVRRDALITRAREALVGFTTVHKQLALLLESLQGRAHRHLDLAWAAILEERDGHGLAGDMAPEFSNQDEAEARFDGMREPQIRSALLTSAKQALEENAPTAIDKEMQQLFDELAGQTRSSLVEAATPTDPSPS</sequence>
<keyword evidence="2" id="KW-0472">Membrane</keyword>
<feature type="region of interest" description="Disordered" evidence="1">
    <location>
        <begin position="366"/>
        <end position="385"/>
    </location>
</feature>
<feature type="transmembrane region" description="Helical" evidence="2">
    <location>
        <begin position="113"/>
        <end position="138"/>
    </location>
</feature>
<name>A0A229SYR2_9PSEU</name>
<proteinExistence type="predicted"/>
<feature type="transmembrane region" description="Helical" evidence="2">
    <location>
        <begin position="177"/>
        <end position="198"/>
    </location>
</feature>
<keyword evidence="2" id="KW-0812">Transmembrane</keyword>
<evidence type="ECO:0000256" key="1">
    <source>
        <dbReference type="SAM" id="MobiDB-lite"/>
    </source>
</evidence>
<evidence type="ECO:0000313" key="4">
    <source>
        <dbReference type="Proteomes" id="UP000215199"/>
    </source>
</evidence>
<dbReference type="AlphaFoldDB" id="A0A229SYR2"/>
<comment type="caution">
    <text evidence="3">The sequence shown here is derived from an EMBL/GenBank/DDBJ whole genome shotgun (WGS) entry which is preliminary data.</text>
</comment>
<feature type="transmembrane region" description="Helical" evidence="2">
    <location>
        <begin position="214"/>
        <end position="234"/>
    </location>
</feature>
<evidence type="ECO:0000256" key="2">
    <source>
        <dbReference type="SAM" id="Phobius"/>
    </source>
</evidence>
<organism evidence="3 4">
    <name type="scientific">Amycolatopsis vastitatis</name>
    <dbReference type="NCBI Taxonomy" id="1905142"/>
    <lineage>
        <taxon>Bacteria</taxon>
        <taxon>Bacillati</taxon>
        <taxon>Actinomycetota</taxon>
        <taxon>Actinomycetes</taxon>
        <taxon>Pseudonocardiales</taxon>
        <taxon>Pseudonocardiaceae</taxon>
        <taxon>Amycolatopsis</taxon>
    </lineage>
</organism>
<gene>
    <name evidence="3" type="ORF">CF165_26915</name>
</gene>